<evidence type="ECO:0000313" key="7">
    <source>
        <dbReference type="EMBL" id="PWN88218.1"/>
    </source>
</evidence>
<dbReference type="InterPro" id="IPR025423">
    <property type="entry name" value="TMEM205-like"/>
</dbReference>
<dbReference type="Proteomes" id="UP000245768">
    <property type="component" value="Unassembled WGS sequence"/>
</dbReference>
<evidence type="ECO:0000313" key="8">
    <source>
        <dbReference type="Proteomes" id="UP000245768"/>
    </source>
</evidence>
<evidence type="ECO:0000256" key="1">
    <source>
        <dbReference type="ARBA" id="ARBA00004370"/>
    </source>
</evidence>
<feature type="transmembrane region" description="Helical" evidence="5">
    <location>
        <begin position="202"/>
        <end position="220"/>
    </location>
</feature>
<keyword evidence="3 5" id="KW-1133">Transmembrane helix</keyword>
<keyword evidence="8" id="KW-1185">Reference proteome</keyword>
<dbReference type="Pfam" id="PF13664">
    <property type="entry name" value="DUF4149"/>
    <property type="match status" value="1"/>
</dbReference>
<keyword evidence="2 5" id="KW-0812">Transmembrane</keyword>
<feature type="domain" description="TMEM205-like" evidence="6">
    <location>
        <begin position="26"/>
        <end position="132"/>
    </location>
</feature>
<dbReference type="GeneID" id="37040051"/>
<dbReference type="OrthoDB" id="1641132at2759"/>
<organism evidence="7 8">
    <name type="scientific">Acaromyces ingoldii</name>
    <dbReference type="NCBI Taxonomy" id="215250"/>
    <lineage>
        <taxon>Eukaryota</taxon>
        <taxon>Fungi</taxon>
        <taxon>Dikarya</taxon>
        <taxon>Basidiomycota</taxon>
        <taxon>Ustilaginomycotina</taxon>
        <taxon>Exobasidiomycetes</taxon>
        <taxon>Exobasidiales</taxon>
        <taxon>Cryptobasidiaceae</taxon>
        <taxon>Acaromyces</taxon>
    </lineage>
</organism>
<gene>
    <name evidence="7" type="ORF">FA10DRAFT_157284</name>
</gene>
<dbReference type="InterPro" id="IPR053009">
    <property type="entry name" value="Xanthocillin_Biosynth-Assoc"/>
</dbReference>
<dbReference type="EMBL" id="KZ819638">
    <property type="protein sequence ID" value="PWN88218.1"/>
    <property type="molecule type" value="Genomic_DNA"/>
</dbReference>
<dbReference type="InParanoid" id="A0A316YHW6"/>
<dbReference type="GO" id="GO:0016020">
    <property type="term" value="C:membrane"/>
    <property type="evidence" value="ECO:0007669"/>
    <property type="project" value="UniProtKB-SubCell"/>
</dbReference>
<comment type="subcellular location">
    <subcellularLocation>
        <location evidence="1">Membrane</location>
    </subcellularLocation>
</comment>
<reference evidence="7 8" key="1">
    <citation type="journal article" date="2018" name="Mol. Biol. Evol.">
        <title>Broad Genomic Sampling Reveals a Smut Pathogenic Ancestry of the Fungal Clade Ustilaginomycotina.</title>
        <authorList>
            <person name="Kijpornyongpan T."/>
            <person name="Mondo S.J."/>
            <person name="Barry K."/>
            <person name="Sandor L."/>
            <person name="Lee J."/>
            <person name="Lipzen A."/>
            <person name="Pangilinan J."/>
            <person name="LaButti K."/>
            <person name="Hainaut M."/>
            <person name="Henrissat B."/>
            <person name="Grigoriev I.V."/>
            <person name="Spatafora J.W."/>
            <person name="Aime M.C."/>
        </authorList>
    </citation>
    <scope>NUCLEOTIDE SEQUENCE [LARGE SCALE GENOMIC DNA]</scope>
    <source>
        <strain evidence="7 8">MCA 4198</strain>
    </source>
</reference>
<dbReference type="RefSeq" id="XP_025375416.1">
    <property type="nucleotide sequence ID" value="XM_025518135.1"/>
</dbReference>
<feature type="transmembrane region" description="Helical" evidence="5">
    <location>
        <begin position="62"/>
        <end position="82"/>
    </location>
</feature>
<dbReference type="PANTHER" id="PTHR23241">
    <property type="entry name" value="LATE EMBRYOGENESIS ABUNDANT PLANTS LEA-RELATED"/>
    <property type="match status" value="1"/>
</dbReference>
<name>A0A316YHW6_9BASI</name>
<proteinExistence type="predicted"/>
<dbReference type="PANTHER" id="PTHR23241:SF102">
    <property type="entry name" value="LD23009P"/>
    <property type="match status" value="1"/>
</dbReference>
<keyword evidence="4 5" id="KW-0472">Membrane</keyword>
<evidence type="ECO:0000256" key="4">
    <source>
        <dbReference type="ARBA" id="ARBA00023136"/>
    </source>
</evidence>
<evidence type="ECO:0000256" key="2">
    <source>
        <dbReference type="ARBA" id="ARBA00022692"/>
    </source>
</evidence>
<protein>
    <recommendedName>
        <fullName evidence="6">TMEM205-like domain-containing protein</fullName>
    </recommendedName>
</protein>
<evidence type="ECO:0000259" key="6">
    <source>
        <dbReference type="Pfam" id="PF13664"/>
    </source>
</evidence>
<evidence type="ECO:0000256" key="5">
    <source>
        <dbReference type="SAM" id="Phobius"/>
    </source>
</evidence>
<evidence type="ECO:0000256" key="3">
    <source>
        <dbReference type="ARBA" id="ARBA00022989"/>
    </source>
</evidence>
<feature type="transmembrane region" description="Helical" evidence="5">
    <location>
        <begin position="23"/>
        <end position="42"/>
    </location>
</feature>
<dbReference type="AlphaFoldDB" id="A0A316YHW6"/>
<accession>A0A316YHW6</accession>
<sequence>MDIPSRVGVEYVKKLLTPDARSIHLLAFGTALGSQVWVSFVGGPVQYANLPRQTFGVIQSKIFPYFFGLNGALSLLLVGTLAREFKVIREHPFDIFDSTVYQAFTLATCAVSHIVNGLVIGPASSKIMFDRHRQEREEGKDCKDESASDKMKTLNKEFASLHGISTSLNFVAMGGLIFHALVRRSFPGSCFSWMHPRLVAEISLVLAAAAAAIGITTSMSRKAIHP</sequence>
<feature type="transmembrane region" description="Helical" evidence="5">
    <location>
        <begin position="158"/>
        <end position="182"/>
    </location>
</feature>